<dbReference type="InterPro" id="IPR040896">
    <property type="entry name" value="RPN5_C"/>
</dbReference>
<dbReference type="Proteomes" id="UP001626550">
    <property type="component" value="Unassembled WGS sequence"/>
</dbReference>
<dbReference type="InterPro" id="IPR040134">
    <property type="entry name" value="PSMD12/CSN4"/>
</dbReference>
<dbReference type="PANTHER" id="PTHR10855">
    <property type="entry name" value="26S PROTEASOME NON-ATPASE REGULATORY SUBUNIT 12/COP9 SIGNALOSOME COMPLEX SUBUNIT 4"/>
    <property type="match status" value="1"/>
</dbReference>
<evidence type="ECO:0000256" key="1">
    <source>
        <dbReference type="ARBA" id="ARBA00006397"/>
    </source>
</evidence>
<reference evidence="4 5" key="1">
    <citation type="submission" date="2024-11" db="EMBL/GenBank/DDBJ databases">
        <title>Adaptive evolution of stress response genes in parasites aligns with host niche diversity.</title>
        <authorList>
            <person name="Hahn C."/>
            <person name="Resl P."/>
        </authorList>
    </citation>
    <scope>NUCLEOTIDE SEQUENCE [LARGE SCALE GENOMIC DNA]</scope>
    <source>
        <strain evidence="4">EGGRZ-B1_66</strain>
        <tissue evidence="4">Body</tissue>
    </source>
</reference>
<gene>
    <name evidence="4" type="primary">PSMD12</name>
    <name evidence="4" type="ORF">Ciccas_000145</name>
</gene>
<dbReference type="InterPro" id="IPR000717">
    <property type="entry name" value="PCI_dom"/>
</dbReference>
<evidence type="ECO:0000313" key="5">
    <source>
        <dbReference type="Proteomes" id="UP001626550"/>
    </source>
</evidence>
<comment type="similarity">
    <text evidence="1">Belongs to the proteasome subunit p55 family.</text>
</comment>
<name>A0ABD2QNT3_9PLAT</name>
<dbReference type="Gene3D" id="1.10.10.10">
    <property type="entry name" value="Winged helix-like DNA-binding domain superfamily/Winged helix DNA-binding domain"/>
    <property type="match status" value="1"/>
</dbReference>
<keyword evidence="2 4" id="KW-0647">Proteasome</keyword>
<dbReference type="Pfam" id="PF18098">
    <property type="entry name" value="RPN5_C"/>
    <property type="match status" value="1"/>
</dbReference>
<dbReference type="FunFam" id="1.10.10.10:FF:000070">
    <property type="entry name" value="26S proteasome non-ATPase regulatory subunit 12"/>
    <property type="match status" value="1"/>
</dbReference>
<dbReference type="GO" id="GO:0000502">
    <property type="term" value="C:proteasome complex"/>
    <property type="evidence" value="ECO:0007669"/>
    <property type="project" value="UniProtKB-KW"/>
</dbReference>
<evidence type="ECO:0000259" key="3">
    <source>
        <dbReference type="PROSITE" id="PS50250"/>
    </source>
</evidence>
<dbReference type="GO" id="GO:0005634">
    <property type="term" value="C:nucleus"/>
    <property type="evidence" value="ECO:0007669"/>
    <property type="project" value="UniProtKB-ARBA"/>
</dbReference>
<feature type="domain" description="PCI" evidence="3">
    <location>
        <begin position="231"/>
        <end position="403"/>
    </location>
</feature>
<organism evidence="4 5">
    <name type="scientific">Cichlidogyrus casuarinus</name>
    <dbReference type="NCBI Taxonomy" id="1844966"/>
    <lineage>
        <taxon>Eukaryota</taxon>
        <taxon>Metazoa</taxon>
        <taxon>Spiralia</taxon>
        <taxon>Lophotrochozoa</taxon>
        <taxon>Platyhelminthes</taxon>
        <taxon>Monogenea</taxon>
        <taxon>Monopisthocotylea</taxon>
        <taxon>Dactylogyridea</taxon>
        <taxon>Ancyrocephalidae</taxon>
        <taxon>Cichlidogyrus</taxon>
    </lineage>
</organism>
<dbReference type="InterPro" id="IPR036390">
    <property type="entry name" value="WH_DNA-bd_sf"/>
</dbReference>
<evidence type="ECO:0000313" key="4">
    <source>
        <dbReference type="EMBL" id="KAL3321188.1"/>
    </source>
</evidence>
<dbReference type="SMART" id="SM00088">
    <property type="entry name" value="PINT"/>
    <property type="match status" value="1"/>
</dbReference>
<dbReference type="InterPro" id="IPR054559">
    <property type="entry name" value="PSMD12-CSN4-like_N"/>
</dbReference>
<dbReference type="PROSITE" id="PS50250">
    <property type="entry name" value="PCI"/>
    <property type="match status" value="1"/>
</dbReference>
<proteinExistence type="inferred from homology"/>
<dbReference type="Pfam" id="PF22241">
    <property type="entry name" value="PSMD12-CSN4_N"/>
    <property type="match status" value="1"/>
</dbReference>
<comment type="caution">
    <text evidence="4">The sequence shown here is derived from an EMBL/GenBank/DDBJ whole genome shotgun (WGS) entry which is preliminary data.</text>
</comment>
<evidence type="ECO:0000256" key="2">
    <source>
        <dbReference type="ARBA" id="ARBA00022942"/>
    </source>
</evidence>
<dbReference type="AlphaFoldDB" id="A0ABD2QNT3"/>
<dbReference type="SUPFAM" id="SSF46785">
    <property type="entry name" value="Winged helix' DNA-binding domain"/>
    <property type="match status" value="1"/>
</dbReference>
<accession>A0ABD2QNT3</accession>
<sequence length="438" mass="51291">MAEGQIVKMEVDHTQAVATAIDKAKNTAASNINLAIDELMVLEKQTRLDSDAISTGKLLEAMIEIIGDAKKWPWMNEHLVFMTKKRSQLKQAVTKMVQKAMTYLDLVPDKKTKLSLIDTLRSVTEGKIYVELERARLTKQLSDIREMDGDIEGACSVLLELQVETYGSMEKKEKVEFLLEQIRLCMLRKDYIRVQIQGDKINIKFFEGEDTDDLKLKYYNLMIEVDYHNNNYINVCKHFYEIYSTKKVQDNENERFRALKNMVANLLLSPYDNEQSDLINRRVTIRDLEKFPDFLDMMKSFIKNELINWKDFCGKYEKLVCSEVETFKGHPKRWEDLKSRVIEHNIRIIALYYNRITIKRMSQLLELSEELTEEYLSDLVIKKTVTAKIDRLLFIVNFTEKKAPIDILNDWSHNVNQLMGLINQTSHLINKERVVHAI</sequence>
<dbReference type="EMBL" id="JBJKFK010000007">
    <property type="protein sequence ID" value="KAL3321188.1"/>
    <property type="molecule type" value="Genomic_DNA"/>
</dbReference>
<dbReference type="InterPro" id="IPR036388">
    <property type="entry name" value="WH-like_DNA-bd_sf"/>
</dbReference>
<dbReference type="PANTHER" id="PTHR10855:SF1">
    <property type="entry name" value="26S PROTEASOME NON-ATPASE REGULATORY SUBUNIT 12"/>
    <property type="match status" value="1"/>
</dbReference>
<dbReference type="Pfam" id="PF01399">
    <property type="entry name" value="PCI"/>
    <property type="match status" value="1"/>
</dbReference>
<keyword evidence="5" id="KW-1185">Reference proteome</keyword>
<protein>
    <submittedName>
        <fullName evidence="4">26S proteasome non-ATPase regulatory subunit 12</fullName>
    </submittedName>
</protein>